<evidence type="ECO:0000313" key="2">
    <source>
        <dbReference type="Proteomes" id="UP001476798"/>
    </source>
</evidence>
<protein>
    <submittedName>
        <fullName evidence="1">Uncharacterized protein</fullName>
    </submittedName>
</protein>
<proteinExistence type="predicted"/>
<comment type="caution">
    <text evidence="1">The sequence shown here is derived from an EMBL/GenBank/DDBJ whole genome shotgun (WGS) entry which is preliminary data.</text>
</comment>
<feature type="non-terminal residue" evidence="1">
    <location>
        <position position="1"/>
    </location>
</feature>
<evidence type="ECO:0000313" key="1">
    <source>
        <dbReference type="EMBL" id="MEQ2185657.1"/>
    </source>
</evidence>
<dbReference type="EMBL" id="JAHRIO010081884">
    <property type="protein sequence ID" value="MEQ2185657.1"/>
    <property type="molecule type" value="Genomic_DNA"/>
</dbReference>
<name>A0ABV0PQ90_9TELE</name>
<keyword evidence="2" id="KW-1185">Reference proteome</keyword>
<gene>
    <name evidence="1" type="ORF">GOODEAATRI_020525</name>
</gene>
<organism evidence="1 2">
    <name type="scientific">Goodea atripinnis</name>
    <dbReference type="NCBI Taxonomy" id="208336"/>
    <lineage>
        <taxon>Eukaryota</taxon>
        <taxon>Metazoa</taxon>
        <taxon>Chordata</taxon>
        <taxon>Craniata</taxon>
        <taxon>Vertebrata</taxon>
        <taxon>Euteleostomi</taxon>
        <taxon>Actinopterygii</taxon>
        <taxon>Neopterygii</taxon>
        <taxon>Teleostei</taxon>
        <taxon>Neoteleostei</taxon>
        <taxon>Acanthomorphata</taxon>
        <taxon>Ovalentaria</taxon>
        <taxon>Atherinomorphae</taxon>
        <taxon>Cyprinodontiformes</taxon>
        <taxon>Goodeidae</taxon>
        <taxon>Goodea</taxon>
    </lineage>
</organism>
<sequence>GREKGLEGCCDCGEHINFSNLSNNIKAPGFIFQRRLTTILLASPKAKSPQQILTSVLVLK</sequence>
<accession>A0ABV0PQ90</accession>
<reference evidence="1 2" key="1">
    <citation type="submission" date="2021-06" db="EMBL/GenBank/DDBJ databases">
        <authorList>
            <person name="Palmer J.M."/>
        </authorList>
    </citation>
    <scope>NUCLEOTIDE SEQUENCE [LARGE SCALE GENOMIC DNA]</scope>
    <source>
        <strain evidence="1 2">GA_2019</strain>
        <tissue evidence="1">Muscle</tissue>
    </source>
</reference>
<dbReference type="Proteomes" id="UP001476798">
    <property type="component" value="Unassembled WGS sequence"/>
</dbReference>